<dbReference type="AlphaFoldDB" id="A0A6N4W6A3"/>
<sequence>MIATQIADLRDRRLMVLRRLAIAVWVVAVVFRTATTGLAFNRELILLYVCTGLLAASIGRRRILMVIRDWLPFAVVLVVYDVSRGAADLIGTPTQWAWQPEVDRRMFFGAVPTVWLQEHLKMPAPPWWEVVVSTVYMSFFILPYVVAGALWLRDRDVWKAFVRRFVMLSFAALAIYALVPAAPPWAAARCQSTEVSGGPSAPPCMFRPGPAADGGLLGRVGATHDGARDWVERISTRGFNTLHLDVARALLDEGQASVNLVAAIPSLHAGLSVMIAAFLWGRVSRWWRPVLAAYVLIMAFALVYSAEHYVVDILLGWALAATVVLAIRRLERRSIAAPPGQIHRSADRPELVEDIFNSGSGYLRAPLGHAAGQSYRAGAEVQVGQHQSAAQIR</sequence>
<reference evidence="7 8" key="1">
    <citation type="journal article" date="2019" name="Emerg. Microbes Infect.">
        <title>Comprehensive subspecies identification of 175 nontuberculous mycobacteria species based on 7547 genomic profiles.</title>
        <authorList>
            <person name="Matsumoto Y."/>
            <person name="Kinjo T."/>
            <person name="Motooka D."/>
            <person name="Nabeya D."/>
            <person name="Jung N."/>
            <person name="Uechi K."/>
            <person name="Horii T."/>
            <person name="Iida T."/>
            <person name="Fujita J."/>
            <person name="Nakamura S."/>
        </authorList>
    </citation>
    <scope>NUCLEOTIDE SEQUENCE [LARGE SCALE GENOMIC DNA]</scope>
    <source>
        <strain evidence="7 8">JCM 30275</strain>
    </source>
</reference>
<dbReference type="SUPFAM" id="SSF48317">
    <property type="entry name" value="Acid phosphatase/Vanadium-dependent haloperoxidase"/>
    <property type="match status" value="1"/>
</dbReference>
<evidence type="ECO:0000256" key="5">
    <source>
        <dbReference type="SAM" id="Phobius"/>
    </source>
</evidence>
<gene>
    <name evidence="7" type="ORF">MANY_15820</name>
</gene>
<feature type="transmembrane region" description="Helical" evidence="5">
    <location>
        <begin position="286"/>
        <end position="303"/>
    </location>
</feature>
<evidence type="ECO:0000259" key="6">
    <source>
        <dbReference type="Pfam" id="PF14378"/>
    </source>
</evidence>
<dbReference type="Proteomes" id="UP000467249">
    <property type="component" value="Chromosome"/>
</dbReference>
<evidence type="ECO:0000313" key="8">
    <source>
        <dbReference type="Proteomes" id="UP000467249"/>
    </source>
</evidence>
<feature type="transmembrane region" description="Helical" evidence="5">
    <location>
        <begin position="130"/>
        <end position="152"/>
    </location>
</feature>
<evidence type="ECO:0000256" key="1">
    <source>
        <dbReference type="ARBA" id="ARBA00004141"/>
    </source>
</evidence>
<dbReference type="InterPro" id="IPR036938">
    <property type="entry name" value="PAP2/HPO_sf"/>
</dbReference>
<comment type="subcellular location">
    <subcellularLocation>
        <location evidence="1">Membrane</location>
        <topology evidence="1">Multi-pass membrane protein</topology>
    </subcellularLocation>
</comment>
<keyword evidence="8" id="KW-1185">Reference proteome</keyword>
<keyword evidence="4 5" id="KW-0472">Membrane</keyword>
<dbReference type="InterPro" id="IPR052185">
    <property type="entry name" value="IPC_Synthase-Related"/>
</dbReference>
<dbReference type="PANTHER" id="PTHR31310">
    <property type="match status" value="1"/>
</dbReference>
<evidence type="ECO:0000256" key="4">
    <source>
        <dbReference type="ARBA" id="ARBA00023136"/>
    </source>
</evidence>
<protein>
    <submittedName>
        <fullName evidence="7">Phosphatidic acid phosphatase</fullName>
    </submittedName>
</protein>
<evidence type="ECO:0000313" key="7">
    <source>
        <dbReference type="EMBL" id="BBZ76245.1"/>
    </source>
</evidence>
<keyword evidence="3 5" id="KW-1133">Transmembrane helix</keyword>
<feature type="transmembrane region" description="Helical" evidence="5">
    <location>
        <begin position="161"/>
        <end position="179"/>
    </location>
</feature>
<accession>A0A6N4W6A3</accession>
<dbReference type="Gene3D" id="1.20.144.10">
    <property type="entry name" value="Phosphatidic acid phosphatase type 2/haloperoxidase"/>
    <property type="match status" value="1"/>
</dbReference>
<dbReference type="CDD" id="cd03386">
    <property type="entry name" value="PAP2_Aur1_like"/>
    <property type="match status" value="1"/>
</dbReference>
<dbReference type="InterPro" id="IPR026841">
    <property type="entry name" value="Aur1/Ipt1"/>
</dbReference>
<dbReference type="KEGG" id="many:MANY_15820"/>
<feature type="transmembrane region" description="Helical" evidence="5">
    <location>
        <begin position="260"/>
        <end position="279"/>
    </location>
</feature>
<dbReference type="GO" id="GO:0016020">
    <property type="term" value="C:membrane"/>
    <property type="evidence" value="ECO:0007669"/>
    <property type="project" value="UniProtKB-SubCell"/>
</dbReference>
<feature type="transmembrane region" description="Helical" evidence="5">
    <location>
        <begin position="309"/>
        <end position="327"/>
    </location>
</feature>
<evidence type="ECO:0000256" key="3">
    <source>
        <dbReference type="ARBA" id="ARBA00022989"/>
    </source>
</evidence>
<organism evidence="7 8">
    <name type="scientific">Mycolicibacterium anyangense</name>
    <dbReference type="NCBI Taxonomy" id="1431246"/>
    <lineage>
        <taxon>Bacteria</taxon>
        <taxon>Bacillati</taxon>
        <taxon>Actinomycetota</taxon>
        <taxon>Actinomycetes</taxon>
        <taxon>Mycobacteriales</taxon>
        <taxon>Mycobacteriaceae</taxon>
        <taxon>Mycolicibacterium</taxon>
    </lineage>
</organism>
<dbReference type="PANTHER" id="PTHR31310:SF7">
    <property type="entry name" value="PA-PHOSPHATASE RELATED-FAMILY PROTEIN DDB_G0268928"/>
    <property type="match status" value="1"/>
</dbReference>
<keyword evidence="2 5" id="KW-0812">Transmembrane</keyword>
<feature type="domain" description="Inositolphosphotransferase Aur1/Ipt1" evidence="6">
    <location>
        <begin position="115"/>
        <end position="324"/>
    </location>
</feature>
<proteinExistence type="predicted"/>
<evidence type="ECO:0000256" key="2">
    <source>
        <dbReference type="ARBA" id="ARBA00022692"/>
    </source>
</evidence>
<dbReference type="RefSeq" id="WP_163803736.1">
    <property type="nucleotide sequence ID" value="NZ_AP022620.1"/>
</dbReference>
<dbReference type="EMBL" id="AP022620">
    <property type="protein sequence ID" value="BBZ76245.1"/>
    <property type="molecule type" value="Genomic_DNA"/>
</dbReference>
<dbReference type="Pfam" id="PF14378">
    <property type="entry name" value="PAP2_3"/>
    <property type="match status" value="1"/>
</dbReference>
<name>A0A6N4W6A3_9MYCO</name>
<feature type="transmembrane region" description="Helical" evidence="5">
    <location>
        <begin position="20"/>
        <end position="39"/>
    </location>
</feature>